<dbReference type="EMBL" id="UGHR01000003">
    <property type="protein sequence ID" value="STR44880.1"/>
    <property type="molecule type" value="Genomic_DNA"/>
</dbReference>
<reference evidence="3 5" key="2">
    <citation type="submission" date="2019-03" db="EMBL/GenBank/DDBJ databases">
        <title>Genomic Encyclopedia of Type Strains, Phase IV (KMG-IV): sequencing the most valuable type-strain genomes for metagenomic binning, comparative biology and taxonomic classification.</title>
        <authorList>
            <person name="Goeker M."/>
        </authorList>
    </citation>
    <scope>NUCLEOTIDE SEQUENCE [LARGE SCALE GENOMIC DNA]</scope>
    <source>
        <strain evidence="3 5">DSM 3764</strain>
    </source>
</reference>
<protein>
    <submittedName>
        <fullName evidence="2">Protein of uncharacterized function (DUF2782)</fullName>
    </submittedName>
    <submittedName>
        <fullName evidence="3">Uncharacterized protein DUF2782</fullName>
    </submittedName>
</protein>
<evidence type="ECO:0000313" key="2">
    <source>
        <dbReference type="EMBL" id="STR44880.1"/>
    </source>
</evidence>
<evidence type="ECO:0000256" key="1">
    <source>
        <dbReference type="SAM" id="SignalP"/>
    </source>
</evidence>
<feature type="signal peptide" evidence="1">
    <location>
        <begin position="1"/>
        <end position="16"/>
    </location>
</feature>
<dbReference type="EMBL" id="SMBT01000017">
    <property type="protein sequence ID" value="TCU82026.1"/>
    <property type="molecule type" value="Genomic_DNA"/>
</dbReference>
<evidence type="ECO:0000313" key="5">
    <source>
        <dbReference type="Proteomes" id="UP000295794"/>
    </source>
</evidence>
<evidence type="ECO:0000313" key="3">
    <source>
        <dbReference type="EMBL" id="TCU82026.1"/>
    </source>
</evidence>
<reference evidence="2 4" key="1">
    <citation type="submission" date="2018-06" db="EMBL/GenBank/DDBJ databases">
        <authorList>
            <consortium name="Pathogen Informatics"/>
            <person name="Doyle S."/>
        </authorList>
    </citation>
    <scope>NUCLEOTIDE SEQUENCE [LARGE SCALE GENOMIC DNA]</scope>
    <source>
        <strain evidence="2 4">NCTC11159</strain>
    </source>
</reference>
<feature type="chain" id="PRO_5016706505" evidence="1">
    <location>
        <begin position="17"/>
        <end position="105"/>
    </location>
</feature>
<dbReference type="AlphaFoldDB" id="A0A377SU63"/>
<accession>A0A377SU63</accession>
<keyword evidence="5" id="KW-1185">Reference proteome</keyword>
<dbReference type="RefSeq" id="WP_099398962.1">
    <property type="nucleotide sequence ID" value="NZ_CAWOLO010000017.1"/>
</dbReference>
<evidence type="ECO:0000313" key="4">
    <source>
        <dbReference type="Proteomes" id="UP000255108"/>
    </source>
</evidence>
<name>A0A377SU63_9NEIS</name>
<sequence length="105" mass="11639">MRPILLSLLLSSSVYAAAPSDAPPPLPATESEAKVLEAPEIRVIEKTDATIAEYRLRGKLYMMKVTPKVGLPYFLVDKEGQGRFDRSDDLGGSNLSVPRWVIFEF</sequence>
<proteinExistence type="predicted"/>
<dbReference type="Proteomes" id="UP000255108">
    <property type="component" value="Unassembled WGS sequence"/>
</dbReference>
<keyword evidence="1" id="KW-0732">Signal</keyword>
<dbReference type="OrthoDB" id="5296182at2"/>
<dbReference type="Gene3D" id="2.20.130.30">
    <property type="entry name" value="Protein of unknown function DUF2782"/>
    <property type="match status" value="1"/>
</dbReference>
<dbReference type="InterPro" id="IPR021357">
    <property type="entry name" value="DUF2782"/>
</dbReference>
<gene>
    <name evidence="3" type="ORF">EV682_1177</name>
    <name evidence="2" type="ORF">NCTC11159_03426</name>
</gene>
<dbReference type="Pfam" id="PF11191">
    <property type="entry name" value="DUF2782"/>
    <property type="match status" value="1"/>
</dbReference>
<organism evidence="2 4">
    <name type="scientific">Iodobacter fluviatilis</name>
    <dbReference type="NCBI Taxonomy" id="537"/>
    <lineage>
        <taxon>Bacteria</taxon>
        <taxon>Pseudomonadati</taxon>
        <taxon>Pseudomonadota</taxon>
        <taxon>Betaproteobacteria</taxon>
        <taxon>Neisseriales</taxon>
        <taxon>Chitinibacteraceae</taxon>
        <taxon>Iodobacter</taxon>
    </lineage>
</organism>
<dbReference type="Proteomes" id="UP000295794">
    <property type="component" value="Unassembled WGS sequence"/>
</dbReference>